<gene>
    <name evidence="3" type="ORF">LVJ82_00250</name>
</gene>
<dbReference type="Proteomes" id="UP000832011">
    <property type="component" value="Chromosome"/>
</dbReference>
<evidence type="ECO:0000313" key="4">
    <source>
        <dbReference type="Proteomes" id="UP000832011"/>
    </source>
</evidence>
<dbReference type="InterPro" id="IPR036291">
    <property type="entry name" value="NAD(P)-bd_dom_sf"/>
</dbReference>
<accession>A0ABY4E129</accession>
<protein>
    <submittedName>
        <fullName evidence="3">NAD(P)-binding domain-containing protein</fullName>
    </submittedName>
</protein>
<evidence type="ECO:0000259" key="2">
    <source>
        <dbReference type="Pfam" id="PF03807"/>
    </source>
</evidence>
<dbReference type="InterPro" id="IPR051267">
    <property type="entry name" value="STEAP_metalloreductase"/>
</dbReference>
<evidence type="ECO:0000313" key="3">
    <source>
        <dbReference type="EMBL" id="UOO89446.1"/>
    </source>
</evidence>
<name>A0ABY4E129_9NEIS</name>
<keyword evidence="4" id="KW-1185">Reference proteome</keyword>
<keyword evidence="1" id="KW-0560">Oxidoreductase</keyword>
<reference evidence="3 4" key="1">
    <citation type="journal article" date="2022" name="Res Sq">
        <title>Evolution of multicellular longitudinally dividing oral cavity symbionts (Neisseriaceae).</title>
        <authorList>
            <person name="Nyongesa S."/>
            <person name="Weber P."/>
            <person name="Bernet E."/>
            <person name="Pullido F."/>
            <person name="Nieckarz M."/>
            <person name="Delaby M."/>
            <person name="Nieves C."/>
            <person name="Viehboeck T."/>
            <person name="Krause N."/>
            <person name="Rivera-Millot A."/>
            <person name="Nakamura A."/>
            <person name="Vischer N."/>
            <person name="VanNieuwenhze M."/>
            <person name="Brun Y."/>
            <person name="Cava F."/>
            <person name="Bulgheresi S."/>
            <person name="Veyrier F."/>
        </authorList>
    </citation>
    <scope>NUCLEOTIDE SEQUENCE [LARGE SCALE GENOMIC DNA]</scope>
    <source>
        <strain evidence="3 4">SN4</strain>
    </source>
</reference>
<evidence type="ECO:0000256" key="1">
    <source>
        <dbReference type="ARBA" id="ARBA00023002"/>
    </source>
</evidence>
<feature type="domain" description="Pyrroline-5-carboxylate reductase catalytic N-terminal" evidence="2">
    <location>
        <begin position="2"/>
        <end position="89"/>
    </location>
</feature>
<organism evidence="3 4">
    <name type="scientific">Vitreoscilla massiliensis</name>
    <dbReference type="NCBI Taxonomy" id="1689272"/>
    <lineage>
        <taxon>Bacteria</taxon>
        <taxon>Pseudomonadati</taxon>
        <taxon>Pseudomonadota</taxon>
        <taxon>Betaproteobacteria</taxon>
        <taxon>Neisseriales</taxon>
        <taxon>Neisseriaceae</taxon>
        <taxon>Vitreoscilla</taxon>
    </lineage>
</organism>
<dbReference type="PANTHER" id="PTHR14239">
    <property type="entry name" value="DUDULIN-RELATED"/>
    <property type="match status" value="1"/>
</dbReference>
<dbReference type="RefSeq" id="WP_058357137.1">
    <property type="nucleotide sequence ID" value="NZ_CABKVG010000010.1"/>
</dbReference>
<dbReference type="EMBL" id="CP091511">
    <property type="protein sequence ID" value="UOO89446.1"/>
    <property type="molecule type" value="Genomic_DNA"/>
</dbReference>
<dbReference type="SUPFAM" id="SSF51735">
    <property type="entry name" value="NAD(P)-binding Rossmann-fold domains"/>
    <property type="match status" value="1"/>
</dbReference>
<proteinExistence type="predicted"/>
<dbReference type="InterPro" id="IPR028939">
    <property type="entry name" value="P5C_Rdtase_cat_N"/>
</dbReference>
<sequence>MKIGILGAGYVGRILAERLVAAGHEVMLSNSRAPESLFSLRLTLGCLAGSSVEAAQFGEVVILAMPFTVFATIPAAVLADKIVIDAMNYYPERDGHIYALDQGLNSTSAMVQAHFQQARVVKTFNAIRMVDIAAVAAPAGTATRVAIPMAGDDAAAKSVVAGLVNAVGLDCVDVGDLAQGWRFENGTPAYCTLLTRAALLQALQAAQSLGTAHR</sequence>
<dbReference type="Gene3D" id="3.40.50.720">
    <property type="entry name" value="NAD(P)-binding Rossmann-like Domain"/>
    <property type="match status" value="1"/>
</dbReference>
<dbReference type="Pfam" id="PF03807">
    <property type="entry name" value="F420_oxidored"/>
    <property type="match status" value="1"/>
</dbReference>